<dbReference type="AlphaFoldDB" id="A0A8C4XCY3"/>
<sequence>MSLSSVHTCHRGLSQCRIVIVTLSLFRFLSHPYRVLGYCSLFFSVLYFITIEKSNTVHVTSFPPSPVSHLFMSRVRTELLDDIKKYQTLTDDVEEPRILLTGQIKAGKSSFFNSVNSVFKGYPIFQAAACEKETSVTKYCRTYTVTDSKGGKRLPFKFCDIMGLEPYNDTGILVKDIISLISGYIPDNYKGVWETCTKQPSLADKVHCIVYIIDANVASLLVEELKKKFEKIHEEAHRLGIPQVVLLTKVDVACPIVEKNLTKVYESRYIKEKVKQVSEIVGVPVSCVLPVRNYWCETELDMKVDILILKALQTILRQADAFFDEIKQRGTSSKSLCNFM</sequence>
<dbReference type="PANTHER" id="PTHR14241">
    <property type="entry name" value="INTERFERON-INDUCED PROTEIN 44"/>
    <property type="match status" value="1"/>
</dbReference>
<evidence type="ECO:0000313" key="2">
    <source>
        <dbReference type="Proteomes" id="UP000694620"/>
    </source>
</evidence>
<reference evidence="1" key="2">
    <citation type="submission" date="2025-08" db="UniProtKB">
        <authorList>
            <consortium name="Ensembl"/>
        </authorList>
    </citation>
    <scope>IDENTIFICATION</scope>
</reference>
<organism evidence="1 2">
    <name type="scientific">Erpetoichthys calabaricus</name>
    <name type="common">Rope fish</name>
    <name type="synonym">Calamoichthys calabaricus</name>
    <dbReference type="NCBI Taxonomy" id="27687"/>
    <lineage>
        <taxon>Eukaryota</taxon>
        <taxon>Metazoa</taxon>
        <taxon>Chordata</taxon>
        <taxon>Craniata</taxon>
        <taxon>Vertebrata</taxon>
        <taxon>Euteleostomi</taxon>
        <taxon>Actinopterygii</taxon>
        <taxon>Polypteriformes</taxon>
        <taxon>Polypteridae</taxon>
        <taxon>Erpetoichthys</taxon>
    </lineage>
</organism>
<dbReference type="Gene3D" id="3.40.50.300">
    <property type="entry name" value="P-loop containing nucleotide triphosphate hydrolases"/>
    <property type="match status" value="1"/>
</dbReference>
<protein>
    <recommendedName>
        <fullName evidence="3">G domain-containing protein</fullName>
    </recommendedName>
</protein>
<evidence type="ECO:0000313" key="1">
    <source>
        <dbReference type="Ensembl" id="ENSECRP00000022757.1"/>
    </source>
</evidence>
<dbReference type="Ensembl" id="ENSECRT00000023247.1">
    <property type="protein sequence ID" value="ENSECRP00000022757.1"/>
    <property type="gene ID" value="ENSECRG00000015394.1"/>
</dbReference>
<dbReference type="InterPro" id="IPR027417">
    <property type="entry name" value="P-loop_NTPase"/>
</dbReference>
<proteinExistence type="predicted"/>
<dbReference type="GO" id="GO:0006955">
    <property type="term" value="P:immune response"/>
    <property type="evidence" value="ECO:0007669"/>
    <property type="project" value="TreeGrafter"/>
</dbReference>
<keyword evidence="2" id="KW-1185">Reference proteome</keyword>
<dbReference type="PANTHER" id="PTHR14241:SF32">
    <property type="entry name" value="VWFA DOMAIN-CONTAINING PROTEIN-RELATED"/>
    <property type="match status" value="1"/>
</dbReference>
<reference evidence="1" key="3">
    <citation type="submission" date="2025-09" db="UniProtKB">
        <authorList>
            <consortium name="Ensembl"/>
        </authorList>
    </citation>
    <scope>IDENTIFICATION</scope>
</reference>
<dbReference type="Proteomes" id="UP000694620">
    <property type="component" value="Chromosome 10"/>
</dbReference>
<accession>A0A8C4XCY3</accession>
<dbReference type="SUPFAM" id="SSF52540">
    <property type="entry name" value="P-loop containing nucleoside triphosphate hydrolases"/>
    <property type="match status" value="1"/>
</dbReference>
<name>A0A8C4XCY3_ERPCA</name>
<reference evidence="1" key="1">
    <citation type="submission" date="2021-06" db="EMBL/GenBank/DDBJ databases">
        <authorList>
            <consortium name="Wellcome Sanger Institute Data Sharing"/>
        </authorList>
    </citation>
    <scope>NUCLEOTIDE SEQUENCE [LARGE SCALE GENOMIC DNA]</scope>
</reference>
<dbReference type="CDD" id="cd00882">
    <property type="entry name" value="Ras_like_GTPase"/>
    <property type="match status" value="1"/>
</dbReference>
<evidence type="ECO:0008006" key="3">
    <source>
        <dbReference type="Google" id="ProtNLM"/>
    </source>
</evidence>
<dbReference type="GeneTree" id="ENSGT00940000163581"/>